<dbReference type="Proteomes" id="UP001589750">
    <property type="component" value="Unassembled WGS sequence"/>
</dbReference>
<evidence type="ECO:0000313" key="5">
    <source>
        <dbReference type="Proteomes" id="UP001589750"/>
    </source>
</evidence>
<feature type="region of interest" description="Disordered" evidence="1">
    <location>
        <begin position="63"/>
        <end position="82"/>
    </location>
</feature>
<dbReference type="SUPFAM" id="SSF53955">
    <property type="entry name" value="Lysozyme-like"/>
    <property type="match status" value="1"/>
</dbReference>
<organism evidence="4 5">
    <name type="scientific">Nocardioides plantarum</name>
    <dbReference type="NCBI Taxonomy" id="29299"/>
    <lineage>
        <taxon>Bacteria</taxon>
        <taxon>Bacillati</taxon>
        <taxon>Actinomycetota</taxon>
        <taxon>Actinomycetes</taxon>
        <taxon>Propionibacteriales</taxon>
        <taxon>Nocardioidaceae</taxon>
        <taxon>Nocardioides</taxon>
    </lineage>
</organism>
<feature type="region of interest" description="Disordered" evidence="1">
    <location>
        <begin position="36"/>
        <end position="58"/>
    </location>
</feature>
<feature type="compositionally biased region" description="Gly residues" evidence="1">
    <location>
        <begin position="295"/>
        <end position="322"/>
    </location>
</feature>
<dbReference type="Pfam" id="PF13406">
    <property type="entry name" value="SLT_2"/>
    <property type="match status" value="1"/>
</dbReference>
<feature type="chain" id="PRO_5046201123" evidence="2">
    <location>
        <begin position="34"/>
        <end position="413"/>
    </location>
</feature>
<keyword evidence="5" id="KW-1185">Reference proteome</keyword>
<protein>
    <submittedName>
        <fullName evidence="4">Lytic transglycosylase domain-containing protein</fullName>
    </submittedName>
</protein>
<evidence type="ECO:0000256" key="1">
    <source>
        <dbReference type="SAM" id="MobiDB-lite"/>
    </source>
</evidence>
<feature type="compositionally biased region" description="Low complexity" evidence="1">
    <location>
        <begin position="345"/>
        <end position="359"/>
    </location>
</feature>
<name>A0ABV5K8U8_9ACTN</name>
<evidence type="ECO:0000313" key="4">
    <source>
        <dbReference type="EMBL" id="MFB9313163.1"/>
    </source>
</evidence>
<feature type="signal peptide" evidence="2">
    <location>
        <begin position="1"/>
        <end position="33"/>
    </location>
</feature>
<dbReference type="InterPro" id="IPR043426">
    <property type="entry name" value="MltB-like"/>
</dbReference>
<evidence type="ECO:0000259" key="3">
    <source>
        <dbReference type="Pfam" id="PF13406"/>
    </source>
</evidence>
<dbReference type="RefSeq" id="WP_140011339.1">
    <property type="nucleotide sequence ID" value="NZ_JBHMDG010000011.1"/>
</dbReference>
<dbReference type="EMBL" id="JBHMDG010000011">
    <property type="protein sequence ID" value="MFB9313163.1"/>
    <property type="molecule type" value="Genomic_DNA"/>
</dbReference>
<comment type="caution">
    <text evidence="4">The sequence shown here is derived from an EMBL/GenBank/DDBJ whole genome shotgun (WGS) entry which is preliminary data.</text>
</comment>
<proteinExistence type="predicted"/>
<dbReference type="InterPro" id="IPR023346">
    <property type="entry name" value="Lysozyme-like_dom_sf"/>
</dbReference>
<accession>A0ABV5K8U8</accession>
<dbReference type="PANTHER" id="PTHR30163:SF8">
    <property type="entry name" value="LYTIC MUREIN TRANSGLYCOSYLASE"/>
    <property type="match status" value="1"/>
</dbReference>
<feature type="domain" description="Transglycosylase SLT" evidence="3">
    <location>
        <begin position="102"/>
        <end position="227"/>
    </location>
</feature>
<gene>
    <name evidence="4" type="ORF">ACFFRI_08925</name>
</gene>
<keyword evidence="2" id="KW-0732">Signal</keyword>
<dbReference type="PANTHER" id="PTHR30163">
    <property type="entry name" value="MEMBRANE-BOUND LYTIC MUREIN TRANSGLYCOSYLASE B"/>
    <property type="match status" value="1"/>
</dbReference>
<reference evidence="4 5" key="1">
    <citation type="submission" date="2024-09" db="EMBL/GenBank/DDBJ databases">
        <authorList>
            <person name="Sun Q."/>
            <person name="Mori K."/>
        </authorList>
    </citation>
    <scope>NUCLEOTIDE SEQUENCE [LARGE SCALE GENOMIC DNA]</scope>
    <source>
        <strain evidence="4 5">JCM 9626</strain>
    </source>
</reference>
<dbReference type="CDD" id="cd13399">
    <property type="entry name" value="Slt35-like"/>
    <property type="match status" value="1"/>
</dbReference>
<sequence>MSTSRFSRVQRAVAIVPLALLSAAWTASLTNTASPLPGVSAAADRTDGATLPDGTSVPTQAIEAPASVSSSDDLTGSVGGPGVRGDAKQIVATSSTNGIPSAALAAYQRAETVINAADASCHLKWQLVAAIGRVESDHGRYDGNALNASGVAKPGIYGPALNGKAKTSLIRDTDAGQYDKDKAYDRAVGPMQFIPSTWSVVGVDADNDGVRNPQDIDDAALATAVYLCSGTDDLATLPGQRASVFRYNHSKAYVDLVLSIMDAYLDGDFTSVPNDTRAAGYLEPDPTYIPPKTPGGSGNNGGGSTSSGGGTGSSSGGGGGGTQPPSNDPTDDPDDQPTNEPSEGPTNTPTSVPSLPLPSIDVPTLPPTGIDPVDEVLTRAQAILQCTLDGKIDNPLRNDDPFDKCVKDYMTKG</sequence>
<evidence type="ECO:0000256" key="2">
    <source>
        <dbReference type="SAM" id="SignalP"/>
    </source>
</evidence>
<dbReference type="Gene3D" id="1.10.530.10">
    <property type="match status" value="1"/>
</dbReference>
<dbReference type="InterPro" id="IPR031304">
    <property type="entry name" value="SLT_2"/>
</dbReference>
<feature type="region of interest" description="Disordered" evidence="1">
    <location>
        <begin position="276"/>
        <end position="371"/>
    </location>
</feature>